<name>W9RZ87_9ROSA</name>
<dbReference type="Gene3D" id="1.25.70.10">
    <property type="entry name" value="Transcription termination factor 3, mitochondrial"/>
    <property type="match status" value="2"/>
</dbReference>
<dbReference type="AlphaFoldDB" id="W9RZ87"/>
<evidence type="ECO:0008006" key="6">
    <source>
        <dbReference type="Google" id="ProtNLM"/>
    </source>
</evidence>
<dbReference type="eggNOG" id="KOG1267">
    <property type="taxonomic scope" value="Eukaryota"/>
</dbReference>
<dbReference type="OrthoDB" id="637682at2759"/>
<evidence type="ECO:0000256" key="2">
    <source>
        <dbReference type="ARBA" id="ARBA00022472"/>
    </source>
</evidence>
<dbReference type="KEGG" id="mnt:21402015"/>
<dbReference type="STRING" id="981085.W9RZ87"/>
<evidence type="ECO:0000313" key="4">
    <source>
        <dbReference type="EMBL" id="EXC04463.1"/>
    </source>
</evidence>
<accession>W9RZ87</accession>
<sequence length="370" mass="43078">MENSLSVLLLAFKITQKDLVALVCDCPRVLDCEFLRNWELGFSKLGLSRVSPLLIRSVLEHSRRFQLDAGGFSRSVEVLRGLGFSDSTLIRVLEGFPGVTMMSAREIQRRIEFLMGIPIPGDGIEWVIRSFPEVLRFEVEERLKPLLSEFKGLGFSEDLIRREIVREPRILGMEIGELSRCLELLRSLKCREAIKEEIFSEGELRAGFEVKLRVDYLCRQGLIRREALEVLWKEPRSIVYKMEDIGRKIDFLVNNMRFNIRCLLDAPEYIGVNFDKQIFPRFNVIEYLRSKDRLGSEVGLRALIKPSRLTFYNLYVKQYPECEKMFGRYSGNGKVKTRHPVGLWKHLKPQSFPQTKDDVKNMKLFMETLI</sequence>
<keyword evidence="2" id="KW-0804">Transcription</keyword>
<dbReference type="InterPro" id="IPR003690">
    <property type="entry name" value="MTERF"/>
</dbReference>
<keyword evidence="5" id="KW-1185">Reference proteome</keyword>
<gene>
    <name evidence="4" type="ORF">L484_019061</name>
</gene>
<dbReference type="InterPro" id="IPR038538">
    <property type="entry name" value="MTERF_sf"/>
</dbReference>
<protein>
    <recommendedName>
        <fullName evidence="6">mTERF domain-containing protein 1</fullName>
    </recommendedName>
</protein>
<keyword evidence="2" id="KW-0806">Transcription termination</keyword>
<dbReference type="PANTHER" id="PTHR13068:SF23">
    <property type="entry name" value="TRANSCRIPTION TERMINATION FACTOR MTERF15, MITOCHONDRIAL"/>
    <property type="match status" value="1"/>
</dbReference>
<comment type="similarity">
    <text evidence="1">Belongs to the mTERF family.</text>
</comment>
<evidence type="ECO:0000256" key="3">
    <source>
        <dbReference type="ARBA" id="ARBA00022946"/>
    </source>
</evidence>
<keyword evidence="3" id="KW-0809">Transit peptide</keyword>
<proteinExistence type="inferred from homology"/>
<dbReference type="Pfam" id="PF02536">
    <property type="entry name" value="mTERF"/>
    <property type="match status" value="2"/>
</dbReference>
<dbReference type="SMART" id="SM00733">
    <property type="entry name" value="Mterf"/>
    <property type="match status" value="6"/>
</dbReference>
<dbReference type="Proteomes" id="UP000030645">
    <property type="component" value="Unassembled WGS sequence"/>
</dbReference>
<dbReference type="GO" id="GO:0006353">
    <property type="term" value="P:DNA-templated transcription termination"/>
    <property type="evidence" value="ECO:0007669"/>
    <property type="project" value="UniProtKB-KW"/>
</dbReference>
<evidence type="ECO:0000313" key="5">
    <source>
        <dbReference type="Proteomes" id="UP000030645"/>
    </source>
</evidence>
<keyword evidence="2" id="KW-0805">Transcription regulation</keyword>
<organism evidence="4 5">
    <name type="scientific">Morus notabilis</name>
    <dbReference type="NCBI Taxonomy" id="981085"/>
    <lineage>
        <taxon>Eukaryota</taxon>
        <taxon>Viridiplantae</taxon>
        <taxon>Streptophyta</taxon>
        <taxon>Embryophyta</taxon>
        <taxon>Tracheophyta</taxon>
        <taxon>Spermatophyta</taxon>
        <taxon>Magnoliopsida</taxon>
        <taxon>eudicotyledons</taxon>
        <taxon>Gunneridae</taxon>
        <taxon>Pentapetalae</taxon>
        <taxon>rosids</taxon>
        <taxon>fabids</taxon>
        <taxon>Rosales</taxon>
        <taxon>Moraceae</taxon>
        <taxon>Moreae</taxon>
        <taxon>Morus</taxon>
    </lineage>
</organism>
<dbReference type="PANTHER" id="PTHR13068">
    <property type="entry name" value="CGI-12 PROTEIN-RELATED"/>
    <property type="match status" value="1"/>
</dbReference>
<dbReference type="EMBL" id="KE345474">
    <property type="protein sequence ID" value="EXC04463.1"/>
    <property type="molecule type" value="Genomic_DNA"/>
</dbReference>
<dbReference type="GO" id="GO:0003676">
    <property type="term" value="F:nucleic acid binding"/>
    <property type="evidence" value="ECO:0007669"/>
    <property type="project" value="InterPro"/>
</dbReference>
<evidence type="ECO:0000256" key="1">
    <source>
        <dbReference type="ARBA" id="ARBA00007692"/>
    </source>
</evidence>
<reference evidence="5" key="1">
    <citation type="submission" date="2013-01" db="EMBL/GenBank/DDBJ databases">
        <title>Draft Genome Sequence of a Mulberry Tree, Morus notabilis C.K. Schneid.</title>
        <authorList>
            <person name="He N."/>
            <person name="Zhao S."/>
        </authorList>
    </citation>
    <scope>NUCLEOTIDE SEQUENCE</scope>
</reference>